<dbReference type="InterPro" id="IPR050386">
    <property type="entry name" value="Glycosyl_hydrolase_5"/>
</dbReference>
<protein>
    <submittedName>
        <fullName evidence="9">Glycoside hydrolase family 5 protein</fullName>
    </submittedName>
</protein>
<keyword evidence="10" id="KW-1185">Reference proteome</keyword>
<evidence type="ECO:0000256" key="4">
    <source>
        <dbReference type="ARBA" id="ARBA00023277"/>
    </source>
</evidence>
<dbReference type="InterPro" id="IPR018087">
    <property type="entry name" value="Glyco_hydro_5_CS"/>
</dbReference>
<reference evidence="9 10" key="1">
    <citation type="submission" date="2023-10" db="EMBL/GenBank/DDBJ databases">
        <title>A novel Glycoside Hydrolase 43-Like Enzyme from Clostrdium boliviensis is an Endo-xylanase, and a Candidate for Xylooligosaccharides Production from Different Xylan Substrates.</title>
        <authorList>
            <person name="Alvarez M.T."/>
            <person name="Rocabado-Villegas L.R."/>
            <person name="Salas-Veizaga D.M."/>
            <person name="Linares-Pasten J.A."/>
            <person name="Gudmundsdottir E.E."/>
            <person name="Hreggvidsson G.O."/>
            <person name="Adlercreutz P."/>
            <person name="Nordberg Karlsson E."/>
        </authorList>
    </citation>
    <scope>NUCLEOTIDE SEQUENCE [LARGE SCALE GENOMIC DNA]</scope>
    <source>
        <strain evidence="9 10">E-1</strain>
    </source>
</reference>
<evidence type="ECO:0000256" key="5">
    <source>
        <dbReference type="ARBA" id="ARBA00023295"/>
    </source>
</evidence>
<dbReference type="GO" id="GO:0016787">
    <property type="term" value="F:hydrolase activity"/>
    <property type="evidence" value="ECO:0007669"/>
    <property type="project" value="UniProtKB-KW"/>
</dbReference>
<dbReference type="RefSeq" id="WP_318064706.1">
    <property type="nucleotide sequence ID" value="NZ_JAWONS010000216.1"/>
</dbReference>
<name>A0ABU4GLJ1_9CLOT</name>
<evidence type="ECO:0000313" key="9">
    <source>
        <dbReference type="EMBL" id="MDW2798469.1"/>
    </source>
</evidence>
<dbReference type="Gene3D" id="3.20.20.80">
    <property type="entry name" value="Glycosidases"/>
    <property type="match status" value="1"/>
</dbReference>
<keyword evidence="3" id="KW-0136">Cellulose degradation</keyword>
<dbReference type="PANTHER" id="PTHR31297:SF41">
    <property type="entry name" value="ENDOGLUCANASE, PUTATIVE (AFU_ORTHOLOGUE AFUA_5G01830)-RELATED"/>
    <property type="match status" value="1"/>
</dbReference>
<evidence type="ECO:0000256" key="6">
    <source>
        <dbReference type="ARBA" id="ARBA00023326"/>
    </source>
</evidence>
<keyword evidence="2 7" id="KW-0378">Hydrolase</keyword>
<evidence type="ECO:0000256" key="1">
    <source>
        <dbReference type="ARBA" id="ARBA00005641"/>
    </source>
</evidence>
<feature type="domain" description="Glycoside hydrolase family 5" evidence="8">
    <location>
        <begin position="19"/>
        <end position="315"/>
    </location>
</feature>
<dbReference type="Pfam" id="PF00150">
    <property type="entry name" value="Cellulase"/>
    <property type="match status" value="1"/>
</dbReference>
<evidence type="ECO:0000256" key="7">
    <source>
        <dbReference type="RuleBase" id="RU361153"/>
    </source>
</evidence>
<dbReference type="PANTHER" id="PTHR31297">
    <property type="entry name" value="GLUCAN ENDO-1,6-BETA-GLUCOSIDASE B"/>
    <property type="match status" value="1"/>
</dbReference>
<organism evidence="9 10">
    <name type="scientific">Clostridium boliviensis</name>
    <dbReference type="NCBI Taxonomy" id="318465"/>
    <lineage>
        <taxon>Bacteria</taxon>
        <taxon>Bacillati</taxon>
        <taxon>Bacillota</taxon>
        <taxon>Clostridia</taxon>
        <taxon>Eubacteriales</taxon>
        <taxon>Clostridiaceae</taxon>
        <taxon>Clostridium</taxon>
    </lineage>
</organism>
<accession>A0ABU4GLJ1</accession>
<dbReference type="Proteomes" id="UP001276854">
    <property type="component" value="Unassembled WGS sequence"/>
</dbReference>
<dbReference type="InterPro" id="IPR017853">
    <property type="entry name" value="GH"/>
</dbReference>
<dbReference type="EMBL" id="JAWONS010000216">
    <property type="protein sequence ID" value="MDW2798469.1"/>
    <property type="molecule type" value="Genomic_DNA"/>
</dbReference>
<keyword evidence="6" id="KW-0624">Polysaccharide degradation</keyword>
<keyword evidence="5 7" id="KW-0326">Glycosidase</keyword>
<evidence type="ECO:0000256" key="2">
    <source>
        <dbReference type="ARBA" id="ARBA00022801"/>
    </source>
</evidence>
<proteinExistence type="inferred from homology"/>
<evidence type="ECO:0000256" key="3">
    <source>
        <dbReference type="ARBA" id="ARBA00023001"/>
    </source>
</evidence>
<dbReference type="InterPro" id="IPR001547">
    <property type="entry name" value="Glyco_hydro_5"/>
</dbReference>
<dbReference type="PROSITE" id="PS00659">
    <property type="entry name" value="GLYCOSYL_HYDROL_F5"/>
    <property type="match status" value="1"/>
</dbReference>
<evidence type="ECO:0000313" key="10">
    <source>
        <dbReference type="Proteomes" id="UP001276854"/>
    </source>
</evidence>
<dbReference type="SUPFAM" id="SSF51445">
    <property type="entry name" value="(Trans)glycosidases"/>
    <property type="match status" value="1"/>
</dbReference>
<sequence length="341" mass="40013">MKLKRGLNLGGYLSQCTHNMHHYSTFIGKADIEQIAAWGFDHIRLPVDYEVFEDKEGNRKDEGYKLVHSICDCCRENKLDVILDLHKAYGYDFNDAGNKEKNDLFHNPYLQDRFVNLWDSISTQFKESDNVAYELLNEVVEKENALLWNDLIDRTVSAIRKNDSYVPIIYGGIQWNSASTLKLLKIPEDKNIIFTFHFYEPLLFTHQKAYWVKQMDPQKEVFYPESMNYYRLHSAVLGEQGEAVLHSTSETMGKEFLEEMVREAVLAAEKAGTQLYCGEFGVIDQAPVLDTLRWFRDVYAIFENYQIGCSIWTYKEMDFGLTEKHYSEIRKELIHLWTEER</sequence>
<gene>
    <name evidence="9" type="ORF">RZO55_12875</name>
</gene>
<comment type="caution">
    <text evidence="9">The sequence shown here is derived from an EMBL/GenBank/DDBJ whole genome shotgun (WGS) entry which is preliminary data.</text>
</comment>
<comment type="similarity">
    <text evidence="1 7">Belongs to the glycosyl hydrolase 5 (cellulase A) family.</text>
</comment>
<keyword evidence="4" id="KW-0119">Carbohydrate metabolism</keyword>
<evidence type="ECO:0000259" key="8">
    <source>
        <dbReference type="Pfam" id="PF00150"/>
    </source>
</evidence>